<dbReference type="GO" id="GO:0000724">
    <property type="term" value="P:double-strand break repair via homologous recombination"/>
    <property type="evidence" value="ECO:0007669"/>
    <property type="project" value="TreeGrafter"/>
</dbReference>
<dbReference type="GO" id="GO:0009378">
    <property type="term" value="F:four-way junction helicase activity"/>
    <property type="evidence" value="ECO:0007669"/>
    <property type="project" value="TreeGrafter"/>
</dbReference>
<comment type="subcellular location">
    <subcellularLocation>
        <location evidence="9">Nucleus</location>
    </subcellularLocation>
</comment>
<evidence type="ECO:0000256" key="2">
    <source>
        <dbReference type="ARBA" id="ARBA00022741"/>
    </source>
</evidence>
<dbReference type="Proteomes" id="UP001295794">
    <property type="component" value="Unassembled WGS sequence"/>
</dbReference>
<dbReference type="GO" id="GO:0005737">
    <property type="term" value="C:cytoplasm"/>
    <property type="evidence" value="ECO:0007669"/>
    <property type="project" value="TreeGrafter"/>
</dbReference>
<comment type="catalytic activity">
    <reaction evidence="9">
        <text>ATP + H2O = ADP + phosphate + H(+)</text>
        <dbReference type="Rhea" id="RHEA:13065"/>
        <dbReference type="ChEBI" id="CHEBI:15377"/>
        <dbReference type="ChEBI" id="CHEBI:15378"/>
        <dbReference type="ChEBI" id="CHEBI:30616"/>
        <dbReference type="ChEBI" id="CHEBI:43474"/>
        <dbReference type="ChEBI" id="CHEBI:456216"/>
    </reaction>
</comment>
<proteinExistence type="inferred from homology"/>
<dbReference type="AlphaFoldDB" id="A0AAD2H851"/>
<keyword evidence="7 9" id="KW-0539">Nucleus</keyword>
<feature type="compositionally biased region" description="Basic residues" evidence="10">
    <location>
        <begin position="722"/>
        <end position="735"/>
    </location>
</feature>
<keyword evidence="3 9" id="KW-0378">Hydrolase</keyword>
<dbReference type="InterPro" id="IPR036388">
    <property type="entry name" value="WH-like_DNA-bd_sf"/>
</dbReference>
<evidence type="ECO:0000256" key="3">
    <source>
        <dbReference type="ARBA" id="ARBA00022801"/>
    </source>
</evidence>
<evidence type="ECO:0000256" key="4">
    <source>
        <dbReference type="ARBA" id="ARBA00022806"/>
    </source>
</evidence>
<keyword evidence="6" id="KW-0238">DNA-binding</keyword>
<comment type="similarity">
    <text evidence="1 9">Belongs to the helicase family. RecQ subfamily.</text>
</comment>
<dbReference type="InterPro" id="IPR014001">
    <property type="entry name" value="Helicase_ATP-bd"/>
</dbReference>
<protein>
    <recommendedName>
        <fullName evidence="9">ATP-dependent DNA helicase</fullName>
        <ecNumber evidence="9">5.6.2.4</ecNumber>
    </recommendedName>
</protein>
<feature type="domain" description="Helicase ATP-binding" evidence="11">
    <location>
        <begin position="214"/>
        <end position="387"/>
    </location>
</feature>
<dbReference type="SMART" id="SM00487">
    <property type="entry name" value="DEXDc"/>
    <property type="match status" value="1"/>
</dbReference>
<dbReference type="Pfam" id="PF09382">
    <property type="entry name" value="RQC"/>
    <property type="match status" value="1"/>
</dbReference>
<dbReference type="PROSITE" id="PS00690">
    <property type="entry name" value="DEAH_ATP_HELICASE"/>
    <property type="match status" value="1"/>
</dbReference>
<keyword evidence="14" id="KW-1185">Reference proteome</keyword>
<feature type="region of interest" description="Disordered" evidence="10">
    <location>
        <begin position="154"/>
        <end position="181"/>
    </location>
</feature>
<dbReference type="InterPro" id="IPR036390">
    <property type="entry name" value="WH_DNA-bd_sf"/>
</dbReference>
<reference evidence="13" key="1">
    <citation type="submission" date="2023-11" db="EMBL/GenBank/DDBJ databases">
        <authorList>
            <person name="De Vega J J."/>
            <person name="De Vega J J."/>
        </authorList>
    </citation>
    <scope>NUCLEOTIDE SEQUENCE</scope>
</reference>
<dbReference type="InterPro" id="IPR032284">
    <property type="entry name" value="RecQ_Zn-bd"/>
</dbReference>
<accession>A0AAD2H851</accession>
<comment type="caution">
    <text evidence="13">The sequence shown here is derived from an EMBL/GenBank/DDBJ whole genome shotgun (WGS) entry which is preliminary data.</text>
</comment>
<comment type="catalytic activity">
    <reaction evidence="8 9">
        <text>Couples ATP hydrolysis with the unwinding of duplex DNA by translocating in the 3'-5' direction.</text>
        <dbReference type="EC" id="5.6.2.4"/>
    </reaction>
</comment>
<dbReference type="GO" id="GO:0043138">
    <property type="term" value="F:3'-5' DNA helicase activity"/>
    <property type="evidence" value="ECO:0007669"/>
    <property type="project" value="UniProtKB-EC"/>
</dbReference>
<evidence type="ECO:0000313" key="13">
    <source>
        <dbReference type="EMBL" id="CAK5270495.1"/>
    </source>
</evidence>
<evidence type="ECO:0000259" key="11">
    <source>
        <dbReference type="PROSITE" id="PS51192"/>
    </source>
</evidence>
<evidence type="ECO:0000256" key="9">
    <source>
        <dbReference type="RuleBase" id="RU364117"/>
    </source>
</evidence>
<dbReference type="Gene3D" id="1.10.10.10">
    <property type="entry name" value="Winged helix-like DNA-binding domain superfamily/Winged helix DNA-binding domain"/>
    <property type="match status" value="1"/>
</dbReference>
<feature type="region of interest" description="Disordered" evidence="10">
    <location>
        <begin position="715"/>
        <end position="736"/>
    </location>
</feature>
<dbReference type="SMART" id="SM00956">
    <property type="entry name" value="RQC"/>
    <property type="match status" value="1"/>
</dbReference>
<dbReference type="GO" id="GO:0003677">
    <property type="term" value="F:DNA binding"/>
    <property type="evidence" value="ECO:0007669"/>
    <property type="project" value="UniProtKB-KW"/>
</dbReference>
<dbReference type="InterPro" id="IPR011545">
    <property type="entry name" value="DEAD/DEAH_box_helicase_dom"/>
</dbReference>
<dbReference type="EC" id="5.6.2.4" evidence="9"/>
<dbReference type="Pfam" id="PF16124">
    <property type="entry name" value="RecQ_Zn_bind"/>
    <property type="match status" value="1"/>
</dbReference>
<evidence type="ECO:0000256" key="1">
    <source>
        <dbReference type="ARBA" id="ARBA00005446"/>
    </source>
</evidence>
<dbReference type="PANTHER" id="PTHR13710">
    <property type="entry name" value="DNA HELICASE RECQ FAMILY MEMBER"/>
    <property type="match status" value="1"/>
</dbReference>
<dbReference type="InterPro" id="IPR018982">
    <property type="entry name" value="RQC_domain"/>
</dbReference>
<dbReference type="InterPro" id="IPR001650">
    <property type="entry name" value="Helicase_C-like"/>
</dbReference>
<dbReference type="Pfam" id="PF00271">
    <property type="entry name" value="Helicase_C"/>
    <property type="match status" value="1"/>
</dbReference>
<evidence type="ECO:0000256" key="5">
    <source>
        <dbReference type="ARBA" id="ARBA00022840"/>
    </source>
</evidence>
<dbReference type="SMART" id="SM00490">
    <property type="entry name" value="HELICc"/>
    <property type="match status" value="1"/>
</dbReference>
<keyword evidence="4 9" id="KW-0347">Helicase</keyword>
<keyword evidence="2 9" id="KW-0547">Nucleotide-binding</keyword>
<evidence type="ECO:0000256" key="6">
    <source>
        <dbReference type="ARBA" id="ARBA00023125"/>
    </source>
</evidence>
<evidence type="ECO:0000259" key="12">
    <source>
        <dbReference type="PROSITE" id="PS51194"/>
    </source>
</evidence>
<organism evidence="13 14">
    <name type="scientific">Mycena citricolor</name>
    <dbReference type="NCBI Taxonomy" id="2018698"/>
    <lineage>
        <taxon>Eukaryota</taxon>
        <taxon>Fungi</taxon>
        <taxon>Dikarya</taxon>
        <taxon>Basidiomycota</taxon>
        <taxon>Agaricomycotina</taxon>
        <taxon>Agaricomycetes</taxon>
        <taxon>Agaricomycetidae</taxon>
        <taxon>Agaricales</taxon>
        <taxon>Marasmiineae</taxon>
        <taxon>Mycenaceae</taxon>
        <taxon>Mycena</taxon>
    </lineage>
</organism>
<dbReference type="CDD" id="cd17920">
    <property type="entry name" value="DEXHc_RecQ"/>
    <property type="match status" value="1"/>
</dbReference>
<dbReference type="GO" id="GO:0005524">
    <property type="term" value="F:ATP binding"/>
    <property type="evidence" value="ECO:0007669"/>
    <property type="project" value="UniProtKB-KW"/>
</dbReference>
<dbReference type="Pfam" id="PF00270">
    <property type="entry name" value="DEAD"/>
    <property type="match status" value="1"/>
</dbReference>
<dbReference type="EMBL" id="CAVNYO010000167">
    <property type="protein sequence ID" value="CAK5270495.1"/>
    <property type="molecule type" value="Genomic_DNA"/>
</dbReference>
<dbReference type="GO" id="GO:0016787">
    <property type="term" value="F:hydrolase activity"/>
    <property type="evidence" value="ECO:0007669"/>
    <property type="project" value="UniProtKB-KW"/>
</dbReference>
<dbReference type="SUPFAM" id="SSF46785">
    <property type="entry name" value="Winged helix' DNA-binding domain"/>
    <property type="match status" value="1"/>
</dbReference>
<dbReference type="GO" id="GO:0005694">
    <property type="term" value="C:chromosome"/>
    <property type="evidence" value="ECO:0007669"/>
    <property type="project" value="TreeGrafter"/>
</dbReference>
<dbReference type="InterPro" id="IPR004589">
    <property type="entry name" value="DNA_helicase_ATP-dep_RecQ"/>
</dbReference>
<dbReference type="Gene3D" id="3.40.50.300">
    <property type="entry name" value="P-loop containing nucleotide triphosphate hydrolases"/>
    <property type="match status" value="2"/>
</dbReference>
<dbReference type="InterPro" id="IPR002464">
    <property type="entry name" value="DNA/RNA_helicase_DEAH_CS"/>
</dbReference>
<evidence type="ECO:0000256" key="7">
    <source>
        <dbReference type="ARBA" id="ARBA00023242"/>
    </source>
</evidence>
<dbReference type="SUPFAM" id="SSF52540">
    <property type="entry name" value="P-loop containing nucleoside triphosphate hydrolases"/>
    <property type="match status" value="1"/>
</dbReference>
<gene>
    <name evidence="13" type="ORF">MYCIT1_LOCUS14956</name>
</gene>
<dbReference type="PANTHER" id="PTHR13710:SF155">
    <property type="entry name" value="ATP-DEPENDENT DNA HELICASE Q-LIKE 3"/>
    <property type="match status" value="1"/>
</dbReference>
<evidence type="ECO:0000256" key="8">
    <source>
        <dbReference type="ARBA" id="ARBA00034617"/>
    </source>
</evidence>
<dbReference type="InterPro" id="IPR027417">
    <property type="entry name" value="P-loop_NTPase"/>
</dbReference>
<dbReference type="PROSITE" id="PS51192">
    <property type="entry name" value="HELICASE_ATP_BIND_1"/>
    <property type="match status" value="1"/>
</dbReference>
<sequence>MSSAQKKVRLESNSFAMAHTFHTKKFKPGPGPTNADNTPGRFRSAFIRSQTSHNRCIDDVRDQSVEEGSCERRIQKAFQEGPTFTAEKFEALPDSAPMAILKDMLLSDYRHLYQHKKARRQYALKEADQTLYDQIESLCTDRIEFIENLISAGPRTAQPTRPAQPEPLGLPSPILDENDGAPGDTRLFSPADCRDVLKNSFGLAKFLPKQLDVILEAFTACDLLVIFPTGAGKSLSFQLPAVLMNEKFNMITVVVSPLIAIIQDQEMALREKGIKVMSFCSGDGHVRPRFDQNIKPALLYVTPERIQKSPAFMDELRTLHRSKHLARFIVDEAHCVAPVDDFRDAYAELGACLRKNFPDIPISAFTATASPTAAQLITKSLNMVNPRVFRRSTARPNLRYSALPTRSDECFETIAELITERGLEDDTGIVYCFRRDRCEALALFLRKKGVSAKHYHAEMTDQEKAAVYKTWKHGICKVIVATVAFGMGVNHSDVRFVLHCDPPRSLDNYLQESGRAGRDGQPAECVIFYNPRALRRELAEIPGRDSRAVKALRQVANYCDETLVCRSRQLLAHCGESTAAGKLCGACDNCVSPKRAYDLTADIQQFVSLLECIQKKSGNPITALQTIDVFIGRNTKWIRVRGYDQVKGYAAGRHIGLELAKIMITRLIFWGILGEYRILRHDIGAHYYLRIERDLAKFKGGRSLQIGLADNREDSTVETGRGKSKSKGIDRRRQRSLSTLTDQAFLNADYVPSSDSESED</sequence>
<dbReference type="GO" id="GO:0006260">
    <property type="term" value="P:DNA replication"/>
    <property type="evidence" value="ECO:0007669"/>
    <property type="project" value="InterPro"/>
</dbReference>
<dbReference type="NCBIfam" id="TIGR00614">
    <property type="entry name" value="recQ_fam"/>
    <property type="match status" value="1"/>
</dbReference>
<dbReference type="GO" id="GO:0005634">
    <property type="term" value="C:nucleus"/>
    <property type="evidence" value="ECO:0007669"/>
    <property type="project" value="UniProtKB-SubCell"/>
</dbReference>
<keyword evidence="5 9" id="KW-0067">ATP-binding</keyword>
<evidence type="ECO:0000256" key="10">
    <source>
        <dbReference type="SAM" id="MobiDB-lite"/>
    </source>
</evidence>
<feature type="domain" description="Helicase C-terminal" evidence="12">
    <location>
        <begin position="413"/>
        <end position="571"/>
    </location>
</feature>
<name>A0AAD2H851_9AGAR</name>
<evidence type="ECO:0000313" key="14">
    <source>
        <dbReference type="Proteomes" id="UP001295794"/>
    </source>
</evidence>
<dbReference type="PROSITE" id="PS51194">
    <property type="entry name" value="HELICASE_CTER"/>
    <property type="match status" value="1"/>
</dbReference>